<dbReference type="Gene3D" id="3.40.50.800">
    <property type="entry name" value="Anticodon-binding domain"/>
    <property type="match status" value="1"/>
</dbReference>
<dbReference type="HOGENOM" id="CLU_025113_1_1_9"/>
<dbReference type="EMBL" id="AFZX01000039">
    <property type="protein sequence ID" value="EHL07713.1"/>
    <property type="molecule type" value="Genomic_DNA"/>
</dbReference>
<dbReference type="CDD" id="cd00773">
    <property type="entry name" value="HisRS-like_core"/>
    <property type="match status" value="1"/>
</dbReference>
<evidence type="ECO:0000313" key="15">
    <source>
        <dbReference type="Proteomes" id="UP000004416"/>
    </source>
</evidence>
<keyword evidence="5 11" id="KW-0436">Ligase</keyword>
<dbReference type="InterPro" id="IPR036621">
    <property type="entry name" value="Anticodon-bd_dom_sf"/>
</dbReference>
<feature type="binding site" evidence="12">
    <location>
        <position position="164"/>
    </location>
    <ligand>
        <name>L-histidine</name>
        <dbReference type="ChEBI" id="CHEBI:57595"/>
    </ligand>
</feature>
<evidence type="ECO:0000256" key="3">
    <source>
        <dbReference type="ARBA" id="ARBA00011738"/>
    </source>
</evidence>
<evidence type="ECO:0000256" key="4">
    <source>
        <dbReference type="ARBA" id="ARBA00022490"/>
    </source>
</evidence>
<dbReference type="InterPro" id="IPR033656">
    <property type="entry name" value="HisRS_anticodon"/>
</dbReference>
<evidence type="ECO:0000256" key="6">
    <source>
        <dbReference type="ARBA" id="ARBA00022741"/>
    </source>
</evidence>
<dbReference type="Pfam" id="PF13393">
    <property type="entry name" value="tRNA-synt_His"/>
    <property type="match status" value="1"/>
</dbReference>
<evidence type="ECO:0000256" key="2">
    <source>
        <dbReference type="ARBA" id="ARBA00008226"/>
    </source>
</evidence>
<evidence type="ECO:0000256" key="8">
    <source>
        <dbReference type="ARBA" id="ARBA00022917"/>
    </source>
</evidence>
<dbReference type="GO" id="GO:0140096">
    <property type="term" value="F:catalytic activity, acting on a protein"/>
    <property type="evidence" value="ECO:0007669"/>
    <property type="project" value="UniProtKB-ARBA"/>
</dbReference>
<comment type="similarity">
    <text evidence="2 11">Belongs to the class-II aminoacyl-tRNA synthetase family.</text>
</comment>
<gene>
    <name evidence="11" type="primary">hisS</name>
    <name evidence="14" type="ORF">HMPREF0322_01607</name>
</gene>
<dbReference type="SUPFAM" id="SSF52954">
    <property type="entry name" value="Class II aaRS ABD-related"/>
    <property type="match status" value="1"/>
</dbReference>
<proteinExistence type="inferred from homology"/>
<evidence type="ECO:0000256" key="12">
    <source>
        <dbReference type="PIRSR" id="PIRSR001549-1"/>
    </source>
</evidence>
<dbReference type="PROSITE" id="PS50862">
    <property type="entry name" value="AA_TRNA_LIGASE_II"/>
    <property type="match status" value="1"/>
</dbReference>
<dbReference type="GO" id="GO:0006427">
    <property type="term" value="P:histidyl-tRNA aminoacylation"/>
    <property type="evidence" value="ECO:0007669"/>
    <property type="project" value="UniProtKB-UniRule"/>
</dbReference>
<evidence type="ECO:0000259" key="13">
    <source>
        <dbReference type="PROSITE" id="PS50862"/>
    </source>
</evidence>
<dbReference type="InterPro" id="IPR004516">
    <property type="entry name" value="HisRS/HisZ"/>
</dbReference>
<dbReference type="InterPro" id="IPR015807">
    <property type="entry name" value="His-tRNA-ligase"/>
</dbReference>
<dbReference type="SUPFAM" id="SSF55681">
    <property type="entry name" value="Class II aaRS and biotin synthetases"/>
    <property type="match status" value="1"/>
</dbReference>
<dbReference type="GO" id="GO:0005524">
    <property type="term" value="F:ATP binding"/>
    <property type="evidence" value="ECO:0007669"/>
    <property type="project" value="UniProtKB-UniRule"/>
</dbReference>
<dbReference type="NCBIfam" id="TIGR00442">
    <property type="entry name" value="hisS"/>
    <property type="match status" value="1"/>
</dbReference>
<dbReference type="PANTHER" id="PTHR43707">
    <property type="entry name" value="HISTIDYL-TRNA SYNTHETASE"/>
    <property type="match status" value="1"/>
</dbReference>
<dbReference type="InterPro" id="IPR004154">
    <property type="entry name" value="Anticodon-bd"/>
</dbReference>
<feature type="binding site" evidence="12">
    <location>
        <begin position="295"/>
        <end position="296"/>
    </location>
    <ligand>
        <name>L-histidine</name>
        <dbReference type="ChEBI" id="CHEBI:57595"/>
    </ligand>
</feature>
<dbReference type="InterPro" id="IPR041715">
    <property type="entry name" value="HisRS-like_core"/>
</dbReference>
<evidence type="ECO:0000256" key="10">
    <source>
        <dbReference type="ARBA" id="ARBA00047639"/>
    </source>
</evidence>
<dbReference type="CDD" id="cd00859">
    <property type="entry name" value="HisRS_anticodon"/>
    <property type="match status" value="1"/>
</dbReference>
<dbReference type="Pfam" id="PF03129">
    <property type="entry name" value="HGTP_anticodon"/>
    <property type="match status" value="1"/>
</dbReference>
<reference evidence="14 15" key="1">
    <citation type="submission" date="2011-08" db="EMBL/GenBank/DDBJ databases">
        <authorList>
            <person name="Weinstock G."/>
            <person name="Sodergren E."/>
            <person name="Clifton S."/>
            <person name="Fulton L."/>
            <person name="Fulton B."/>
            <person name="Courtney L."/>
            <person name="Fronick C."/>
            <person name="Harrison M."/>
            <person name="Strong C."/>
            <person name="Farmer C."/>
            <person name="Delahaunty K."/>
            <person name="Markovic C."/>
            <person name="Hall O."/>
            <person name="Minx P."/>
            <person name="Tomlinson C."/>
            <person name="Mitreva M."/>
            <person name="Hou S."/>
            <person name="Chen J."/>
            <person name="Wollam A."/>
            <person name="Pepin K.H."/>
            <person name="Johnson M."/>
            <person name="Bhonagiri V."/>
            <person name="Zhang X."/>
            <person name="Suruliraj S."/>
            <person name="Warren W."/>
            <person name="Chinwalla A."/>
            <person name="Mardis E.R."/>
            <person name="Wilson R.K."/>
        </authorList>
    </citation>
    <scope>NUCLEOTIDE SEQUENCE [LARGE SCALE GENOMIC DNA]</scope>
    <source>
        <strain evidence="14 15">DP7</strain>
    </source>
</reference>
<evidence type="ECO:0000256" key="9">
    <source>
        <dbReference type="ARBA" id="ARBA00023146"/>
    </source>
</evidence>
<evidence type="ECO:0000256" key="5">
    <source>
        <dbReference type="ARBA" id="ARBA00022598"/>
    </source>
</evidence>
<comment type="caution">
    <text evidence="14">The sequence shown here is derived from an EMBL/GenBank/DDBJ whole genome shotgun (WGS) entry which is preliminary data.</text>
</comment>
<dbReference type="PATRIC" id="fig|537010.4.peg.1495"/>
<dbReference type="Proteomes" id="UP000004416">
    <property type="component" value="Unassembled WGS sequence"/>
</dbReference>
<keyword evidence="7 11" id="KW-0067">ATP-binding</keyword>
<evidence type="ECO:0000256" key="11">
    <source>
        <dbReference type="HAMAP-Rule" id="MF_00127"/>
    </source>
</evidence>
<comment type="subcellular location">
    <subcellularLocation>
        <location evidence="1 11">Cytoplasm</location>
    </subcellularLocation>
</comment>
<dbReference type="Gene3D" id="3.30.930.10">
    <property type="entry name" value="Bira Bifunctional Protein, Domain 2"/>
    <property type="match status" value="1"/>
</dbReference>
<dbReference type="HAMAP" id="MF_00127">
    <property type="entry name" value="His_tRNA_synth"/>
    <property type="match status" value="1"/>
</dbReference>
<feature type="binding site" evidence="12">
    <location>
        <position position="146"/>
    </location>
    <ligand>
        <name>L-histidine</name>
        <dbReference type="ChEBI" id="CHEBI:57595"/>
    </ligand>
</feature>
<dbReference type="PIRSF" id="PIRSF001549">
    <property type="entry name" value="His-tRNA_synth"/>
    <property type="match status" value="1"/>
</dbReference>
<feature type="domain" description="Aminoacyl-transfer RNA synthetases class-II family profile" evidence="13">
    <location>
        <begin position="42"/>
        <end position="347"/>
    </location>
</feature>
<comment type="catalytic activity">
    <reaction evidence="10 11">
        <text>tRNA(His) + L-histidine + ATP = L-histidyl-tRNA(His) + AMP + diphosphate + H(+)</text>
        <dbReference type="Rhea" id="RHEA:17313"/>
        <dbReference type="Rhea" id="RHEA-COMP:9665"/>
        <dbReference type="Rhea" id="RHEA-COMP:9689"/>
        <dbReference type="ChEBI" id="CHEBI:15378"/>
        <dbReference type="ChEBI" id="CHEBI:30616"/>
        <dbReference type="ChEBI" id="CHEBI:33019"/>
        <dbReference type="ChEBI" id="CHEBI:57595"/>
        <dbReference type="ChEBI" id="CHEBI:78442"/>
        <dbReference type="ChEBI" id="CHEBI:78527"/>
        <dbReference type="ChEBI" id="CHEBI:456215"/>
        <dbReference type="EC" id="6.1.1.21"/>
    </reaction>
</comment>
<evidence type="ECO:0000256" key="7">
    <source>
        <dbReference type="ARBA" id="ARBA00022840"/>
    </source>
</evidence>
<comment type="subunit">
    <text evidence="3 11">Homodimer.</text>
</comment>
<name>G9XKZ6_DESHA</name>
<dbReference type="GO" id="GO:0016740">
    <property type="term" value="F:transferase activity"/>
    <property type="evidence" value="ECO:0007669"/>
    <property type="project" value="UniProtKB-ARBA"/>
</dbReference>
<dbReference type="FunFam" id="3.30.930.10:FF:000005">
    <property type="entry name" value="Histidine--tRNA ligase"/>
    <property type="match status" value="1"/>
</dbReference>
<dbReference type="GO" id="GO:0004821">
    <property type="term" value="F:histidine-tRNA ligase activity"/>
    <property type="evidence" value="ECO:0007669"/>
    <property type="project" value="UniProtKB-UniRule"/>
</dbReference>
<keyword evidence="6 11" id="KW-0547">Nucleotide-binding</keyword>
<keyword evidence="4 11" id="KW-0963">Cytoplasm</keyword>
<dbReference type="GO" id="GO:0005737">
    <property type="term" value="C:cytoplasm"/>
    <property type="evidence" value="ECO:0007669"/>
    <property type="project" value="UniProtKB-SubCell"/>
</dbReference>
<evidence type="ECO:0000256" key="1">
    <source>
        <dbReference type="ARBA" id="ARBA00004496"/>
    </source>
</evidence>
<accession>G9XKZ6</accession>
<feature type="binding site" evidence="12">
    <location>
        <begin position="115"/>
        <end position="117"/>
    </location>
    <ligand>
        <name>L-histidine</name>
        <dbReference type="ChEBI" id="CHEBI:57595"/>
    </ligand>
</feature>
<dbReference type="InterPro" id="IPR006195">
    <property type="entry name" value="aa-tRNA-synth_II"/>
</dbReference>
<keyword evidence="9 11" id="KW-0030">Aminoacyl-tRNA synthetase</keyword>
<dbReference type="AlphaFoldDB" id="G9XKZ6"/>
<sequence length="458" mass="51566">MIIRQTSAKTVSSSEAGFSLAYIFGIDSRKEFKTMAIQRPKGTQDLLPGVVEQWQDLEEQIRKICKEYGYQEIRTPIFEATELFQRGVGETTDIVNKEMYTFLDKGDRSITLRPEGTASVCRAYVENKLHGGPQPVKLYYIGPMFRYERPQSGRFRQFHQFGVEVLGVDKPMVDAEVITLVWDLYSRLGLKGLEVHVNSVGCPSCRPEHKKKLQEFLAPRQEQLCKDCQSRFEKNPLRILDCKNPTCQELTQGAPTTLDTLCEECAEHFKELQSLLSAAEVVYKVNPRLVRGLDYYRKTAFEVLVEDIGAQSAICGGGRYDGLVQEVGGPPTPGIGFAMGMERVLAARKLAQGEQEGEGKEYLLLVALGDQAQREGFAIISRLRKQGMPAGIDLLGRSLKAQLKAADRVQAHYAAILGEEELHKGIIILRDLRLGEQVELPLQDFEEVVWKRYKEDGN</sequence>
<organism evidence="14 15">
    <name type="scientific">Desulfitobacterium hafniense DP7</name>
    <dbReference type="NCBI Taxonomy" id="537010"/>
    <lineage>
        <taxon>Bacteria</taxon>
        <taxon>Bacillati</taxon>
        <taxon>Bacillota</taxon>
        <taxon>Clostridia</taxon>
        <taxon>Eubacteriales</taxon>
        <taxon>Desulfitobacteriaceae</taxon>
        <taxon>Desulfitobacterium</taxon>
    </lineage>
</organism>
<evidence type="ECO:0000313" key="14">
    <source>
        <dbReference type="EMBL" id="EHL07713.1"/>
    </source>
</evidence>
<dbReference type="InterPro" id="IPR045864">
    <property type="entry name" value="aa-tRNA-synth_II/BPL/LPL"/>
</dbReference>
<protein>
    <recommendedName>
        <fullName evidence="11">Histidine--tRNA ligase</fullName>
        <ecNumber evidence="11">6.1.1.21</ecNumber>
    </recommendedName>
    <alternativeName>
        <fullName evidence="11">Histidyl-tRNA synthetase</fullName>
        <shortName evidence="11">HisRS</shortName>
    </alternativeName>
</protein>
<keyword evidence="8 11" id="KW-0648">Protein biosynthesis</keyword>
<feature type="binding site" evidence="12">
    <location>
        <position position="160"/>
    </location>
    <ligand>
        <name>L-histidine</name>
        <dbReference type="ChEBI" id="CHEBI:57595"/>
    </ligand>
</feature>
<dbReference type="EC" id="6.1.1.21" evidence="11"/>
<feature type="binding site" evidence="12">
    <location>
        <position position="291"/>
    </location>
    <ligand>
        <name>L-histidine</name>
        <dbReference type="ChEBI" id="CHEBI:57595"/>
    </ligand>
</feature>
<dbReference type="PANTHER" id="PTHR43707:SF1">
    <property type="entry name" value="HISTIDINE--TRNA LIGASE, MITOCHONDRIAL-RELATED"/>
    <property type="match status" value="1"/>
</dbReference>